<comment type="caution">
    <text evidence="9">The sequence shown here is derived from an EMBL/GenBank/DDBJ whole genome shotgun (WGS) entry which is preliminary data.</text>
</comment>
<gene>
    <name evidence="9" type="ORF">CA13_50660</name>
</gene>
<dbReference type="GO" id="GO:0016139">
    <property type="term" value="P:glycoside catabolic process"/>
    <property type="evidence" value="ECO:0007669"/>
    <property type="project" value="TreeGrafter"/>
</dbReference>
<dbReference type="EMBL" id="SJPJ01000001">
    <property type="protein sequence ID" value="TWT83599.1"/>
    <property type="molecule type" value="Genomic_DNA"/>
</dbReference>
<keyword evidence="3 6" id="KW-0732">Signal</keyword>
<evidence type="ECO:0000259" key="7">
    <source>
        <dbReference type="Pfam" id="PF01120"/>
    </source>
</evidence>
<dbReference type="AlphaFoldDB" id="A0A5C5Z8C9"/>
<dbReference type="EC" id="3.2.1.51" evidence="2"/>
<evidence type="ECO:0000313" key="10">
    <source>
        <dbReference type="Proteomes" id="UP000315010"/>
    </source>
</evidence>
<evidence type="ECO:0000256" key="5">
    <source>
        <dbReference type="ARBA" id="ARBA00023295"/>
    </source>
</evidence>
<dbReference type="InterPro" id="IPR031919">
    <property type="entry name" value="Fucosidase_C"/>
</dbReference>
<evidence type="ECO:0000256" key="6">
    <source>
        <dbReference type="SAM" id="SignalP"/>
    </source>
</evidence>
<dbReference type="Pfam" id="PF01120">
    <property type="entry name" value="Alpha_L_fucos"/>
    <property type="match status" value="1"/>
</dbReference>
<dbReference type="InterPro" id="IPR057739">
    <property type="entry name" value="Glyco_hydro_29_N"/>
</dbReference>
<reference evidence="9 10" key="1">
    <citation type="submission" date="2019-02" db="EMBL/GenBank/DDBJ databases">
        <title>Deep-cultivation of Planctomycetes and their phenomic and genomic characterization uncovers novel biology.</title>
        <authorList>
            <person name="Wiegand S."/>
            <person name="Jogler M."/>
            <person name="Boedeker C."/>
            <person name="Pinto D."/>
            <person name="Vollmers J."/>
            <person name="Rivas-Marin E."/>
            <person name="Kohn T."/>
            <person name="Peeters S.H."/>
            <person name="Heuer A."/>
            <person name="Rast P."/>
            <person name="Oberbeckmann S."/>
            <person name="Bunk B."/>
            <person name="Jeske O."/>
            <person name="Meyerdierks A."/>
            <person name="Storesund J.E."/>
            <person name="Kallscheuer N."/>
            <person name="Luecker S."/>
            <person name="Lage O.M."/>
            <person name="Pohl T."/>
            <person name="Merkel B.J."/>
            <person name="Hornburger P."/>
            <person name="Mueller R.-W."/>
            <person name="Bruemmer F."/>
            <person name="Labrenz M."/>
            <person name="Spormann A.M."/>
            <person name="Op Den Camp H."/>
            <person name="Overmann J."/>
            <person name="Amann R."/>
            <person name="Jetten M.S.M."/>
            <person name="Mascher T."/>
            <person name="Medema M.H."/>
            <person name="Devos D.P."/>
            <person name="Kaster A.-K."/>
            <person name="Ovreas L."/>
            <person name="Rohde M."/>
            <person name="Galperin M.Y."/>
            <person name="Jogler C."/>
        </authorList>
    </citation>
    <scope>NUCLEOTIDE SEQUENCE [LARGE SCALE GENOMIC DNA]</scope>
    <source>
        <strain evidence="9 10">CA13</strain>
    </source>
</reference>
<dbReference type="GO" id="GO:0004560">
    <property type="term" value="F:alpha-L-fucosidase activity"/>
    <property type="evidence" value="ECO:0007669"/>
    <property type="project" value="InterPro"/>
</dbReference>
<evidence type="ECO:0000256" key="3">
    <source>
        <dbReference type="ARBA" id="ARBA00022729"/>
    </source>
</evidence>
<name>A0A5C5Z8C9_9BACT</name>
<keyword evidence="4" id="KW-0378">Hydrolase</keyword>
<dbReference type="SUPFAM" id="SSF51445">
    <property type="entry name" value="(Trans)glycosidases"/>
    <property type="match status" value="1"/>
</dbReference>
<evidence type="ECO:0000313" key="9">
    <source>
        <dbReference type="EMBL" id="TWT83599.1"/>
    </source>
</evidence>
<feature type="signal peptide" evidence="6">
    <location>
        <begin position="1"/>
        <end position="25"/>
    </location>
</feature>
<evidence type="ECO:0000256" key="1">
    <source>
        <dbReference type="ARBA" id="ARBA00007951"/>
    </source>
</evidence>
<evidence type="ECO:0000256" key="4">
    <source>
        <dbReference type="ARBA" id="ARBA00022801"/>
    </source>
</evidence>
<keyword evidence="5" id="KW-0326">Glycosidase</keyword>
<dbReference type="Gene3D" id="2.60.40.1180">
    <property type="entry name" value="Golgi alpha-mannosidase II"/>
    <property type="match status" value="1"/>
</dbReference>
<feature type="chain" id="PRO_5022853181" description="alpha-L-fucosidase" evidence="6">
    <location>
        <begin position="26"/>
        <end position="528"/>
    </location>
</feature>
<dbReference type="Pfam" id="PF16757">
    <property type="entry name" value="Fucosidase_C"/>
    <property type="match status" value="1"/>
</dbReference>
<dbReference type="InterPro" id="IPR000933">
    <property type="entry name" value="Glyco_hydro_29"/>
</dbReference>
<evidence type="ECO:0000259" key="8">
    <source>
        <dbReference type="Pfam" id="PF16757"/>
    </source>
</evidence>
<dbReference type="Gene3D" id="3.20.20.80">
    <property type="entry name" value="Glycosidases"/>
    <property type="match status" value="1"/>
</dbReference>
<proteinExistence type="inferred from homology"/>
<comment type="similarity">
    <text evidence="1">Belongs to the glycosyl hydrolase 29 family.</text>
</comment>
<dbReference type="InterPro" id="IPR017853">
    <property type="entry name" value="GH"/>
</dbReference>
<dbReference type="PANTHER" id="PTHR10030">
    <property type="entry name" value="ALPHA-L-FUCOSIDASE"/>
    <property type="match status" value="1"/>
</dbReference>
<dbReference type="InterPro" id="IPR013780">
    <property type="entry name" value="Glyco_hydro_b"/>
</dbReference>
<evidence type="ECO:0000256" key="2">
    <source>
        <dbReference type="ARBA" id="ARBA00012662"/>
    </source>
</evidence>
<dbReference type="PANTHER" id="PTHR10030:SF37">
    <property type="entry name" value="ALPHA-L-FUCOSIDASE-RELATED"/>
    <property type="match status" value="1"/>
</dbReference>
<dbReference type="Proteomes" id="UP000315010">
    <property type="component" value="Unassembled WGS sequence"/>
</dbReference>
<accession>A0A5C5Z8C9</accession>
<organism evidence="9 10">
    <name type="scientific">Novipirellula herctigrandis</name>
    <dbReference type="NCBI Taxonomy" id="2527986"/>
    <lineage>
        <taxon>Bacteria</taxon>
        <taxon>Pseudomonadati</taxon>
        <taxon>Planctomycetota</taxon>
        <taxon>Planctomycetia</taxon>
        <taxon>Pirellulales</taxon>
        <taxon>Pirellulaceae</taxon>
        <taxon>Novipirellula</taxon>
    </lineage>
</organism>
<dbReference type="GO" id="GO:0006004">
    <property type="term" value="P:fucose metabolic process"/>
    <property type="evidence" value="ECO:0007669"/>
    <property type="project" value="TreeGrafter"/>
</dbReference>
<sequence length="528" mass="59923" precursor="true">MLSSRLLLILVLLGCNLCSSSMVIADERDWSEYPMQEGTFDRSWDSLGTYQVPSWFKDAKLGIWAIIGPQCVPMQGDWYARHMYVEGHRQYEHHVKTYGHPSKFGYKDLIEQFDPEKLDFDKLVGLYKQAGAKYAVILAVHHDNFDLWDSKYHAWNSVNMGPKRDLVGEFRDAAKKHGVRFGVTTHLARSFSWLQTSHGADTKGPFAGISYDGANPKYQSLYHSPSTDSPRYPSNPPEQWQHQWYSRVKDLIDQYRPDLMYFDGGYPFDDGSVGRQLVAHYYNINTAWHDGQNDAAMCIKNNPPEHGAFRDGTCVRDIERGKTAEIADQTWQTDTCIGGWYYRVGTRYKTVPDIVRMLIDIVSKNGNLLLNIPLHPDGTIDEQEEAILVGLGKWMAVNGAGLYETRPWLVYGEGPSLEKKGEAGRHGGVKDIESFVPGDLRFVTKGDDELFAFLMAWPPQGQLTIRSLVPSQEGDAKIESVEMLGVEAALTFQQTPDGLVIELPEYKPCEHAWTLRINGRSLRKFTPR</sequence>
<dbReference type="RefSeq" id="WP_419194734.1">
    <property type="nucleotide sequence ID" value="NZ_SJPJ01000001.1"/>
</dbReference>
<feature type="domain" description="Alpha-L-fucosidase C-terminal" evidence="8">
    <location>
        <begin position="439"/>
        <end position="517"/>
    </location>
</feature>
<protein>
    <recommendedName>
        <fullName evidence="2">alpha-L-fucosidase</fullName>
        <ecNumber evidence="2">3.2.1.51</ecNumber>
    </recommendedName>
</protein>
<dbReference type="SMART" id="SM00812">
    <property type="entry name" value="Alpha_L_fucos"/>
    <property type="match status" value="1"/>
</dbReference>
<feature type="domain" description="Glycoside hydrolase family 29 N-terminal" evidence="7">
    <location>
        <begin position="36"/>
        <end position="399"/>
    </location>
</feature>
<keyword evidence="10" id="KW-1185">Reference proteome</keyword>
<dbReference type="GO" id="GO:0005764">
    <property type="term" value="C:lysosome"/>
    <property type="evidence" value="ECO:0007669"/>
    <property type="project" value="TreeGrafter"/>
</dbReference>